<dbReference type="GO" id="GO:0009055">
    <property type="term" value="F:electron transfer activity"/>
    <property type="evidence" value="ECO:0007669"/>
    <property type="project" value="InterPro"/>
</dbReference>
<evidence type="ECO:0000256" key="5">
    <source>
        <dbReference type="ARBA" id="ARBA00022982"/>
    </source>
</evidence>
<dbReference type="CDD" id="cd01715">
    <property type="entry name" value="ETF_alpha"/>
    <property type="match status" value="1"/>
</dbReference>
<feature type="binding site" evidence="6">
    <location>
        <begin position="271"/>
        <end position="278"/>
    </location>
    <ligand>
        <name>FAD</name>
        <dbReference type="ChEBI" id="CHEBI:57692"/>
    </ligand>
</feature>
<evidence type="ECO:0000313" key="8">
    <source>
        <dbReference type="EMBL" id="ATW28056.1"/>
    </source>
</evidence>
<dbReference type="Gene3D" id="3.40.50.1220">
    <property type="entry name" value="TPP-binding domain"/>
    <property type="match status" value="1"/>
</dbReference>
<evidence type="ECO:0000259" key="7">
    <source>
        <dbReference type="SMART" id="SM00893"/>
    </source>
</evidence>
<dbReference type="PANTHER" id="PTHR43153:SF1">
    <property type="entry name" value="ELECTRON TRANSFER FLAVOPROTEIN SUBUNIT ALPHA, MITOCHONDRIAL"/>
    <property type="match status" value="1"/>
</dbReference>
<accession>A0A3G1KZU2</accession>
<protein>
    <submittedName>
        <fullName evidence="8">Electron transfer flavoprotein subunit alpha</fullName>
    </submittedName>
</protein>
<dbReference type="PIRSF" id="PIRSF000089">
    <property type="entry name" value="Electra_flavoP_a"/>
    <property type="match status" value="1"/>
</dbReference>
<name>A0A3G1KZU2_FORW1</name>
<dbReference type="SUPFAM" id="SSF52467">
    <property type="entry name" value="DHS-like NAD/FAD-binding domain"/>
    <property type="match status" value="1"/>
</dbReference>
<dbReference type="InterPro" id="IPR018206">
    <property type="entry name" value="ETF_asu_C_CS"/>
</dbReference>
<keyword evidence="4 6" id="KW-0274">FAD</keyword>
<dbReference type="InterPro" id="IPR029035">
    <property type="entry name" value="DHS-like_NAD/FAD-binding_dom"/>
</dbReference>
<gene>
    <name evidence="8" type="ORF">DCMF_27845</name>
</gene>
<evidence type="ECO:0000256" key="3">
    <source>
        <dbReference type="ARBA" id="ARBA00022630"/>
    </source>
</evidence>
<dbReference type="InterPro" id="IPR014729">
    <property type="entry name" value="Rossmann-like_a/b/a_fold"/>
</dbReference>
<comment type="similarity">
    <text evidence="1">Belongs to the ETF alpha-subunit/FixB family.</text>
</comment>
<feature type="binding site" evidence="6">
    <location>
        <begin position="254"/>
        <end position="258"/>
    </location>
    <ligand>
        <name>FAD</name>
        <dbReference type="ChEBI" id="CHEBI:57692"/>
    </ligand>
</feature>
<evidence type="ECO:0000256" key="6">
    <source>
        <dbReference type="PIRSR" id="PIRSR000089-1"/>
    </source>
</evidence>
<evidence type="ECO:0000313" key="9">
    <source>
        <dbReference type="Proteomes" id="UP000323521"/>
    </source>
</evidence>
<keyword evidence="3" id="KW-0285">Flavoprotein</keyword>
<dbReference type="GO" id="GO:0033539">
    <property type="term" value="P:fatty acid beta-oxidation using acyl-CoA dehydrogenase"/>
    <property type="evidence" value="ECO:0007669"/>
    <property type="project" value="TreeGrafter"/>
</dbReference>
<proteinExistence type="inferred from homology"/>
<dbReference type="Pfam" id="PF01012">
    <property type="entry name" value="ETF"/>
    <property type="match status" value="1"/>
</dbReference>
<dbReference type="Proteomes" id="UP000323521">
    <property type="component" value="Chromosome"/>
</dbReference>
<dbReference type="AlphaFoldDB" id="A0A3G1KZU2"/>
<evidence type="ECO:0000256" key="1">
    <source>
        <dbReference type="ARBA" id="ARBA00005817"/>
    </source>
</evidence>
<dbReference type="InterPro" id="IPR014730">
    <property type="entry name" value="ETF_a/b_N"/>
</dbReference>
<dbReference type="KEGG" id="fwa:DCMF_27845"/>
<keyword evidence="9" id="KW-1185">Reference proteome</keyword>
<dbReference type="SMART" id="SM00893">
    <property type="entry name" value="ETF"/>
    <property type="match status" value="1"/>
</dbReference>
<organism evidence="8 9">
    <name type="scientific">Formimonas warabiya</name>
    <dbReference type="NCBI Taxonomy" id="1761012"/>
    <lineage>
        <taxon>Bacteria</taxon>
        <taxon>Bacillati</taxon>
        <taxon>Bacillota</taxon>
        <taxon>Clostridia</taxon>
        <taxon>Eubacteriales</taxon>
        <taxon>Peptococcaceae</taxon>
        <taxon>Candidatus Formimonas</taxon>
    </lineage>
</organism>
<dbReference type="SUPFAM" id="SSF52402">
    <property type="entry name" value="Adenine nucleotide alpha hydrolases-like"/>
    <property type="match status" value="1"/>
</dbReference>
<dbReference type="PROSITE" id="PS00696">
    <property type="entry name" value="ETF_ALPHA"/>
    <property type="match status" value="1"/>
</dbReference>
<dbReference type="InterPro" id="IPR001308">
    <property type="entry name" value="ETF_a/FixB"/>
</dbReference>
<dbReference type="Pfam" id="PF00766">
    <property type="entry name" value="ETF_alpha"/>
    <property type="match status" value="1"/>
</dbReference>
<sequence length="327" mass="35135">MSGGIWIFGEQREGSLSKTTLELLTMGRDLANKLQEDCSLVLFGHHMNGLAEKVSSFGLDTVYLADRAVFAQYTTEAFSSVLTDLVKNNDPRAVFWGNTAMGRDLAPRVAERIGAGLVSDCTGVEIKNNQLIFTKPIYAGKAFCQVVTTGKVAMATFRANSFSTNFDTGYKMPNIVQVETNLPSDSLRVFVKDIVMKAAGKVPLSEAEIIVSGGRGMKGPENFKLLEDLAQVLGAAVGASRAAVDAGWREHSDQVGQTGKTVSPKLYIACGISGAIQHLAGMGTSKTIVAINKDPEANIFKVADYGIVDDLFKAVPVLTEEFKKVLK</sequence>
<dbReference type="InterPro" id="IPR033947">
    <property type="entry name" value="ETF_alpha_N"/>
</dbReference>
<keyword evidence="5" id="KW-0249">Electron transport</keyword>
<dbReference type="InterPro" id="IPR014731">
    <property type="entry name" value="ETF_asu_C"/>
</dbReference>
<comment type="cofactor">
    <cofactor evidence="6">
        <name>FAD</name>
        <dbReference type="ChEBI" id="CHEBI:57692"/>
    </cofactor>
    <text evidence="6">Binds 1 FAD per dimer.</text>
</comment>
<feature type="binding site" evidence="6">
    <location>
        <position position="215"/>
    </location>
    <ligand>
        <name>FAD</name>
        <dbReference type="ChEBI" id="CHEBI:57692"/>
    </ligand>
</feature>
<feature type="domain" description="Electron transfer flavoprotein alpha/beta-subunit N-terminal" evidence="7">
    <location>
        <begin position="5"/>
        <end position="194"/>
    </location>
</feature>
<dbReference type="OrthoDB" id="9770286at2"/>
<dbReference type="PANTHER" id="PTHR43153">
    <property type="entry name" value="ELECTRON TRANSFER FLAVOPROTEIN ALPHA"/>
    <property type="match status" value="1"/>
</dbReference>
<dbReference type="RefSeq" id="WP_148137464.1">
    <property type="nucleotide sequence ID" value="NZ_CP017634.1"/>
</dbReference>
<dbReference type="FunFam" id="3.40.50.1220:FF:000001">
    <property type="entry name" value="Electron transfer flavoprotein, alpha subunit"/>
    <property type="match status" value="1"/>
</dbReference>
<feature type="binding site" evidence="6">
    <location>
        <position position="292"/>
    </location>
    <ligand>
        <name>FAD</name>
        <dbReference type="ChEBI" id="CHEBI:57692"/>
    </ligand>
</feature>
<reference evidence="8 9" key="1">
    <citation type="submission" date="2016-10" db="EMBL/GenBank/DDBJ databases">
        <title>Complete Genome Sequence of Peptococcaceae strain DCMF.</title>
        <authorList>
            <person name="Edwards R.J."/>
            <person name="Holland S.I."/>
            <person name="Deshpande N.P."/>
            <person name="Wong Y.K."/>
            <person name="Ertan H."/>
            <person name="Manefield M."/>
            <person name="Russell T.L."/>
            <person name="Lee M.J."/>
        </authorList>
    </citation>
    <scope>NUCLEOTIDE SEQUENCE [LARGE SCALE GENOMIC DNA]</scope>
    <source>
        <strain evidence="8 9">DCMF</strain>
    </source>
</reference>
<dbReference type="Gene3D" id="3.40.50.620">
    <property type="entry name" value="HUPs"/>
    <property type="match status" value="1"/>
</dbReference>
<feature type="binding site" evidence="6">
    <location>
        <begin position="240"/>
        <end position="241"/>
    </location>
    <ligand>
        <name>FAD</name>
        <dbReference type="ChEBI" id="CHEBI:57692"/>
    </ligand>
</feature>
<evidence type="ECO:0000256" key="4">
    <source>
        <dbReference type="ARBA" id="ARBA00022827"/>
    </source>
</evidence>
<dbReference type="EMBL" id="CP017634">
    <property type="protein sequence ID" value="ATW28056.1"/>
    <property type="molecule type" value="Genomic_DNA"/>
</dbReference>
<dbReference type="GO" id="GO:0050660">
    <property type="term" value="F:flavin adenine dinucleotide binding"/>
    <property type="evidence" value="ECO:0007669"/>
    <property type="project" value="InterPro"/>
</dbReference>
<keyword evidence="2" id="KW-0813">Transport</keyword>
<evidence type="ECO:0000256" key="2">
    <source>
        <dbReference type="ARBA" id="ARBA00022448"/>
    </source>
</evidence>